<evidence type="ECO:0000256" key="1">
    <source>
        <dbReference type="ARBA" id="ARBA00004141"/>
    </source>
</evidence>
<keyword evidence="4 7" id="KW-0812">Transmembrane</keyword>
<evidence type="ECO:0000256" key="3">
    <source>
        <dbReference type="ARBA" id="ARBA00022679"/>
    </source>
</evidence>
<feature type="transmembrane region" description="Helical" evidence="7">
    <location>
        <begin position="52"/>
        <end position="71"/>
    </location>
</feature>
<dbReference type="EC" id="2.7.8.31" evidence="10"/>
<comment type="subcellular location">
    <subcellularLocation>
        <location evidence="1">Membrane</location>
        <topology evidence="1">Multi-pass membrane protein</topology>
    </subcellularLocation>
</comment>
<evidence type="ECO:0000256" key="7">
    <source>
        <dbReference type="SAM" id="Phobius"/>
    </source>
</evidence>
<dbReference type="Pfam" id="PF02397">
    <property type="entry name" value="Bac_transf"/>
    <property type="match status" value="1"/>
</dbReference>
<evidence type="ECO:0000313" key="9">
    <source>
        <dbReference type="EMBL" id="MDN0021763.1"/>
    </source>
</evidence>
<dbReference type="Gene3D" id="3.40.50.720">
    <property type="entry name" value="NAD(P)-binding Rossmann-like Domain"/>
    <property type="match status" value="1"/>
</dbReference>
<dbReference type="PANTHER" id="PTHR30576">
    <property type="entry name" value="COLANIC BIOSYNTHESIS UDP-GLUCOSE LIPID CARRIER TRANSFERASE"/>
    <property type="match status" value="1"/>
</dbReference>
<dbReference type="GO" id="GO:0089702">
    <property type="term" value="F:undecaprenyl-phosphate glucose phosphotransferase activity"/>
    <property type="evidence" value="ECO:0007669"/>
    <property type="project" value="UniProtKB-EC"/>
</dbReference>
<dbReference type="Proteomes" id="UP001167831">
    <property type="component" value="Unassembled WGS sequence"/>
</dbReference>
<dbReference type="InterPro" id="IPR017475">
    <property type="entry name" value="EPS_sugar_tfrase"/>
</dbReference>
<evidence type="ECO:0000256" key="2">
    <source>
        <dbReference type="ARBA" id="ARBA00006464"/>
    </source>
</evidence>
<dbReference type="PANTHER" id="PTHR30576:SF0">
    <property type="entry name" value="UNDECAPRENYL-PHOSPHATE N-ACETYLGALACTOSAMINYL 1-PHOSPHATE TRANSFERASE-RELATED"/>
    <property type="match status" value="1"/>
</dbReference>
<dbReference type="EMBL" id="JAUEIE010000001">
    <property type="protein sequence ID" value="MDN0021763.1"/>
    <property type="molecule type" value="Genomic_DNA"/>
</dbReference>
<feature type="transmembrane region" description="Helical" evidence="7">
    <location>
        <begin position="279"/>
        <end position="303"/>
    </location>
</feature>
<evidence type="ECO:0000256" key="5">
    <source>
        <dbReference type="ARBA" id="ARBA00022989"/>
    </source>
</evidence>
<dbReference type="RefSeq" id="WP_289824533.1">
    <property type="nucleotide sequence ID" value="NZ_JAUEIE010000001.1"/>
</dbReference>
<proteinExistence type="inferred from homology"/>
<comment type="caution">
    <text evidence="10">The sequence shown here is derived from an EMBL/GenBank/DDBJ whole genome shotgun (WGS) entry which is preliminary data.</text>
</comment>
<reference evidence="10" key="2">
    <citation type="submission" date="2023-08" db="EMBL/GenBank/DDBJ databases">
        <title>Identification and characterization of horizontal gene transfer across gut microbiota members of farm animals based on homology search.</title>
        <authorList>
            <person name="Schwarzerova J."/>
            <person name="Nykrynova M."/>
            <person name="Jureckova K."/>
            <person name="Cejkova D."/>
            <person name="Rychlik I."/>
        </authorList>
    </citation>
    <scope>NUCLEOTIDE SEQUENCE</scope>
    <source>
        <strain evidence="10">ET15</strain>
        <strain evidence="9">ET37</strain>
    </source>
</reference>
<evidence type="ECO:0000313" key="12">
    <source>
        <dbReference type="Proteomes" id="UP001168478"/>
    </source>
</evidence>
<evidence type="ECO:0000259" key="8">
    <source>
        <dbReference type="Pfam" id="PF02397"/>
    </source>
</evidence>
<dbReference type="EMBL" id="JAUEIF010000001">
    <property type="protein sequence ID" value="MDN0024259.1"/>
    <property type="molecule type" value="Genomic_DNA"/>
</dbReference>
<dbReference type="Pfam" id="PF13727">
    <property type="entry name" value="CoA_binding_3"/>
    <property type="match status" value="1"/>
</dbReference>
<evidence type="ECO:0000256" key="4">
    <source>
        <dbReference type="ARBA" id="ARBA00022692"/>
    </source>
</evidence>
<gene>
    <name evidence="9" type="ORF">QVN81_01810</name>
    <name evidence="10" type="ORF">QVN84_01800</name>
</gene>
<protein>
    <submittedName>
        <fullName evidence="10">Undecaprenyl-phosphate glucose phosphotransferase</fullName>
        <ecNumber evidence="10">2.7.8.31</ecNumber>
    </submittedName>
</protein>
<feature type="domain" description="Bacterial sugar transferase" evidence="8">
    <location>
        <begin position="277"/>
        <end position="461"/>
    </location>
</feature>
<evidence type="ECO:0000256" key="6">
    <source>
        <dbReference type="ARBA" id="ARBA00023136"/>
    </source>
</evidence>
<organism evidence="10 12">
    <name type="scientific">Leyella lascolaii</name>
    <dbReference type="NCBI Taxonomy" id="1776379"/>
    <lineage>
        <taxon>Bacteria</taxon>
        <taxon>Pseudomonadati</taxon>
        <taxon>Bacteroidota</taxon>
        <taxon>Bacteroidia</taxon>
        <taxon>Bacteroidales</taxon>
        <taxon>Prevotellaceae</taxon>
        <taxon>Leyella</taxon>
    </lineage>
</organism>
<evidence type="ECO:0000313" key="10">
    <source>
        <dbReference type="EMBL" id="MDN0024259.1"/>
    </source>
</evidence>
<name>A0AAW7JEC1_9BACT</name>
<dbReference type="Proteomes" id="UP001168478">
    <property type="component" value="Unassembled WGS sequence"/>
</dbReference>
<dbReference type="InterPro" id="IPR003362">
    <property type="entry name" value="Bact_transf"/>
</dbReference>
<keyword evidence="3 10" id="KW-0808">Transferase</keyword>
<keyword evidence="5 7" id="KW-1133">Transmembrane helix</keyword>
<feature type="transmembrane region" description="Helical" evidence="7">
    <location>
        <begin position="83"/>
        <end position="100"/>
    </location>
</feature>
<feature type="transmembrane region" description="Helical" evidence="7">
    <location>
        <begin position="12"/>
        <end position="32"/>
    </location>
</feature>
<feature type="transmembrane region" description="Helical" evidence="7">
    <location>
        <begin position="106"/>
        <end position="129"/>
    </location>
</feature>
<keyword evidence="6 7" id="KW-0472">Membrane</keyword>
<sequence>MGGNRIDNTDNNTVLIMAVLLGDLLILNLLYYAFLLNFGCEGGMASARQTMLMASVVYLLCTSNNGVVLYKKHATRFKIAVRVIRNILYYAVLSWLILWFGDYSCLSFPVFMLFWLSSALLIILYRFAVRKAVVWYRSRAKHIRKVAFVGSYDNIVALYNEMVSSPYKGYEIAGYFDDEPNDRFPEECKYIGKPSSVTDYLRQNNDIQEVYCCLPSVRKNEILPIINYCIRHLVHFYSVPNVTNYLHHRMFFNMFGSVPYLSLYREPLSKVGNRMVKRLFDVCFSLVFLVTLFPIILIVVSIITKLTMPGPIFFKQLRSGINGKEFYCLKFRSMKVNDQADTLQATKNDPRKTKWGNIMRKTNIDEFPQFINVLLGQMSVVGPRPHMVKQTEDYSKVINEYMVRHYMKPGITGWSQVTGYRGETKELSQMEKRVDHDIWYMEHWSFSLDLYIIYKTVANIFTGDKNAY</sequence>
<evidence type="ECO:0000313" key="11">
    <source>
        <dbReference type="Proteomes" id="UP001167831"/>
    </source>
</evidence>
<accession>A0AAW7JEC1</accession>
<dbReference type="InterPro" id="IPR017473">
    <property type="entry name" value="Undecaprenyl-P_gluc_Ptfrase"/>
</dbReference>
<comment type="similarity">
    <text evidence="2">Belongs to the bacterial sugar transferase family.</text>
</comment>
<reference evidence="10" key="1">
    <citation type="submission" date="2023-06" db="EMBL/GenBank/DDBJ databases">
        <authorList>
            <person name="Zeman M."/>
            <person name="Kubasova T."/>
            <person name="Jahodarova E."/>
            <person name="Nykrynova M."/>
            <person name="Rychlik I."/>
        </authorList>
    </citation>
    <scope>NUCLEOTIDE SEQUENCE</scope>
    <source>
        <strain evidence="10">ET15</strain>
        <strain evidence="9">ET37</strain>
    </source>
</reference>
<dbReference type="GO" id="GO:0016020">
    <property type="term" value="C:membrane"/>
    <property type="evidence" value="ECO:0007669"/>
    <property type="project" value="UniProtKB-SubCell"/>
</dbReference>
<dbReference type="NCBIfam" id="TIGR03025">
    <property type="entry name" value="EPS_sugtrans"/>
    <property type="match status" value="1"/>
</dbReference>
<keyword evidence="11" id="KW-1185">Reference proteome</keyword>
<dbReference type="AlphaFoldDB" id="A0AAW7JEC1"/>
<dbReference type="NCBIfam" id="TIGR03023">
    <property type="entry name" value="WcaJ_sugtrans"/>
    <property type="match status" value="1"/>
</dbReference>